<sequence>MSIEIRLMQAADAPRVVDLYRAVYGDDYPVKSVYDPAAILAAQEAGDFYRILAFADDQLVGQSAIYRSGTPNPDLYESGQGIVLPAYRNQGVIEQLLRIGQDTVYPSIGIHQLWGEAVCNHVFMQKMITKLGWESTGIEIDLMPAAAYTKEKSSNGRVSTVVAFKVADPEMRNVHLPAAYEELLAWLYQPLSLPRRFVRGTPSLPTDNATAVDEQVFSDAAVARLTFTSLGSDFSNCLQSRERTAVAQGCTVLQAFLDLGDPAVGAAATTLRGQGYFLGGLLPCWYGGDGLLLQKILHTPNIEGIHLDGERSHQILDRILADQATVGPSAA</sequence>
<dbReference type="RefSeq" id="WP_246902314.1">
    <property type="nucleotide sequence ID" value="NZ_JALJRB010000001.1"/>
</dbReference>
<keyword evidence="3" id="KW-1185">Reference proteome</keyword>
<proteinExistence type="predicted"/>
<feature type="domain" description="N-acetyltransferase" evidence="1">
    <location>
        <begin position="3"/>
        <end position="155"/>
    </location>
</feature>
<dbReference type="EMBL" id="JALJRB010000001">
    <property type="protein sequence ID" value="MCJ8499183.1"/>
    <property type="molecule type" value="Genomic_DNA"/>
</dbReference>
<evidence type="ECO:0000259" key="1">
    <source>
        <dbReference type="PROSITE" id="PS51186"/>
    </source>
</evidence>
<dbReference type="Gene3D" id="3.40.630.30">
    <property type="match status" value="1"/>
</dbReference>
<organism evidence="2 3">
    <name type="scientific">Desulfatitalea alkaliphila</name>
    <dbReference type="NCBI Taxonomy" id="2929485"/>
    <lineage>
        <taxon>Bacteria</taxon>
        <taxon>Pseudomonadati</taxon>
        <taxon>Thermodesulfobacteriota</taxon>
        <taxon>Desulfobacteria</taxon>
        <taxon>Desulfobacterales</taxon>
        <taxon>Desulfosarcinaceae</taxon>
        <taxon>Desulfatitalea</taxon>
    </lineage>
</organism>
<dbReference type="GO" id="GO:0016747">
    <property type="term" value="F:acyltransferase activity, transferring groups other than amino-acyl groups"/>
    <property type="evidence" value="ECO:0007669"/>
    <property type="project" value="InterPro"/>
</dbReference>
<protein>
    <submittedName>
        <fullName evidence="2">GNAT family N-acetyltransferase</fullName>
    </submittedName>
</protein>
<dbReference type="InterPro" id="IPR000182">
    <property type="entry name" value="GNAT_dom"/>
</dbReference>
<dbReference type="PROSITE" id="PS51186">
    <property type="entry name" value="GNAT"/>
    <property type="match status" value="1"/>
</dbReference>
<name>A0AA41UN48_9BACT</name>
<reference evidence="2" key="1">
    <citation type="submission" date="2022-04" db="EMBL/GenBank/DDBJ databases">
        <title>Desulfatitalea alkaliphila sp. nov., a novel anaerobic sulfate-reducing bacterium isolated from terrestrial mud volcano, Taman Peninsula, Russia.</title>
        <authorList>
            <person name="Khomyakova M.A."/>
            <person name="Merkel A.Y."/>
            <person name="Slobodkin A.I."/>
        </authorList>
    </citation>
    <scope>NUCLEOTIDE SEQUENCE</scope>
    <source>
        <strain evidence="2">M08but</strain>
    </source>
</reference>
<dbReference type="Proteomes" id="UP001165427">
    <property type="component" value="Unassembled WGS sequence"/>
</dbReference>
<accession>A0AA41UN48</accession>
<evidence type="ECO:0000313" key="3">
    <source>
        <dbReference type="Proteomes" id="UP001165427"/>
    </source>
</evidence>
<dbReference type="SUPFAM" id="SSF55729">
    <property type="entry name" value="Acyl-CoA N-acyltransferases (Nat)"/>
    <property type="match status" value="1"/>
</dbReference>
<gene>
    <name evidence="2" type="ORF">MRX98_01240</name>
</gene>
<evidence type="ECO:0000313" key="2">
    <source>
        <dbReference type="EMBL" id="MCJ8499183.1"/>
    </source>
</evidence>
<comment type="caution">
    <text evidence="2">The sequence shown here is derived from an EMBL/GenBank/DDBJ whole genome shotgun (WGS) entry which is preliminary data.</text>
</comment>
<dbReference type="InterPro" id="IPR016181">
    <property type="entry name" value="Acyl_CoA_acyltransferase"/>
</dbReference>
<dbReference type="AlphaFoldDB" id="A0AA41UN48"/>